<protein>
    <submittedName>
        <fullName evidence="3">SPOSA6832_01457-mRNA-1:cds</fullName>
    </submittedName>
</protein>
<gene>
    <name evidence="3" type="primary">SPOSA6832_01457</name>
</gene>
<dbReference type="EMBL" id="CENE01000004">
    <property type="protein sequence ID" value="CEQ39892.1"/>
    <property type="molecule type" value="Genomic_DNA"/>
</dbReference>
<dbReference type="InterPro" id="IPR042099">
    <property type="entry name" value="ANL_N_sf"/>
</dbReference>
<sequence>MPYNPASGIYTAALPPVELPTQPLSIFDFLFADRSSSDSPAPWLISADSPTVYTRSQAHQRALDLARAFHELGLRDGNTTLVFSPNHIDYGPCLWGTFRQGGIASCANPSYTPSELAYQLKTVNEHHPVKVLLTHPDSVVTAVQACEQAGFSTEIIVLMQSPSMPPVNVMPLSRGFPTLDDLIEHTRHAAMPPKVSIKPEEARTKVALLSFSSGTTGLPKAVVIPHFATSSGRSLGSYRRHPAIRSANEEGRRGRWLFALLAAKGISHLTHLLLDHIYGLVVVLHGSLYLNTPLVVMPKFTLPIFLDAIQRHRISILFVVPPMIIMLIKQDTSKYNLSSIKLVMAGAAPLTEETLSAFQQKFDGFIGQGYGMTETSTIVSLFDCSWKGGFPGASAGLLAPNIEAKIVSPEGKPLPPGEIGELWSRGPANALGYLGNEKATAETFDDEGFVHTGDECRMDEQGCLYVVDRIKERVLPFALIKVSGYQVAPAELEGHLLTHPDVQDVAVIGIPDEKRGEAPKAYVVPSSAFLSQVSHNSTRQAEQARLALVASIKKHVLDHKIKYKALVEVEFMEAIPKTPSGKLLRKDLRVRHAKTVKARAAKL</sequence>
<feature type="domain" description="AMP-binding enzyme C-terminal" evidence="2">
    <location>
        <begin position="491"/>
        <end position="582"/>
    </location>
</feature>
<feature type="non-terminal residue" evidence="3">
    <location>
        <position position="1"/>
    </location>
</feature>
<dbReference type="SUPFAM" id="SSF56801">
    <property type="entry name" value="Acetyl-CoA synthetase-like"/>
    <property type="match status" value="1"/>
</dbReference>
<dbReference type="Pfam" id="PF13193">
    <property type="entry name" value="AMP-binding_C"/>
    <property type="match status" value="1"/>
</dbReference>
<dbReference type="InterPro" id="IPR045851">
    <property type="entry name" value="AMP-bd_C_sf"/>
</dbReference>
<name>A0A0D6EIN8_SPOSA</name>
<dbReference type="InterPro" id="IPR020845">
    <property type="entry name" value="AMP-binding_CS"/>
</dbReference>
<dbReference type="PANTHER" id="PTHR24096:SF422">
    <property type="entry name" value="BCDNA.GH02901"/>
    <property type="match status" value="1"/>
</dbReference>
<feature type="domain" description="AMP-dependent synthetase/ligase" evidence="1">
    <location>
        <begin position="46"/>
        <end position="434"/>
    </location>
</feature>
<dbReference type="Gene3D" id="3.30.300.30">
    <property type="match status" value="1"/>
</dbReference>
<evidence type="ECO:0000259" key="1">
    <source>
        <dbReference type="Pfam" id="PF00501"/>
    </source>
</evidence>
<dbReference type="AlphaFoldDB" id="A0A0D6EIN8"/>
<organism evidence="3 4">
    <name type="scientific">Sporidiobolus salmonicolor</name>
    <name type="common">Yeast-like fungus</name>
    <name type="synonym">Sporobolomyces salmonicolor</name>
    <dbReference type="NCBI Taxonomy" id="5005"/>
    <lineage>
        <taxon>Eukaryota</taxon>
        <taxon>Fungi</taxon>
        <taxon>Dikarya</taxon>
        <taxon>Basidiomycota</taxon>
        <taxon>Pucciniomycotina</taxon>
        <taxon>Microbotryomycetes</taxon>
        <taxon>Sporidiobolales</taxon>
        <taxon>Sporidiobolaceae</taxon>
        <taxon>Sporobolomyces</taxon>
    </lineage>
</organism>
<dbReference type="PANTHER" id="PTHR24096">
    <property type="entry name" value="LONG-CHAIN-FATTY-ACID--COA LIGASE"/>
    <property type="match status" value="1"/>
</dbReference>
<dbReference type="PROSITE" id="PS00455">
    <property type="entry name" value="AMP_BINDING"/>
    <property type="match status" value="1"/>
</dbReference>
<reference evidence="4" key="1">
    <citation type="submission" date="2015-02" db="EMBL/GenBank/DDBJ databases">
        <authorList>
            <person name="Gon?alves P."/>
        </authorList>
    </citation>
    <scope>NUCLEOTIDE SEQUENCE [LARGE SCALE GENOMIC DNA]</scope>
</reference>
<accession>A0A0D6EIN8</accession>
<dbReference type="OrthoDB" id="6509636at2759"/>
<dbReference type="Pfam" id="PF00501">
    <property type="entry name" value="AMP-binding"/>
    <property type="match status" value="1"/>
</dbReference>
<dbReference type="InterPro" id="IPR000873">
    <property type="entry name" value="AMP-dep_synth/lig_dom"/>
</dbReference>
<keyword evidence="4" id="KW-1185">Reference proteome</keyword>
<dbReference type="InterPro" id="IPR025110">
    <property type="entry name" value="AMP-bd_C"/>
</dbReference>
<evidence type="ECO:0000313" key="3">
    <source>
        <dbReference type="EMBL" id="CEQ39892.1"/>
    </source>
</evidence>
<proteinExistence type="predicted"/>
<dbReference type="Gene3D" id="3.40.50.12780">
    <property type="entry name" value="N-terminal domain of ligase-like"/>
    <property type="match status" value="1"/>
</dbReference>
<dbReference type="Proteomes" id="UP000243876">
    <property type="component" value="Unassembled WGS sequence"/>
</dbReference>
<evidence type="ECO:0000313" key="4">
    <source>
        <dbReference type="Proteomes" id="UP000243876"/>
    </source>
</evidence>
<evidence type="ECO:0000259" key="2">
    <source>
        <dbReference type="Pfam" id="PF13193"/>
    </source>
</evidence>
<dbReference type="GO" id="GO:0016405">
    <property type="term" value="F:CoA-ligase activity"/>
    <property type="evidence" value="ECO:0007669"/>
    <property type="project" value="TreeGrafter"/>
</dbReference>